<protein>
    <recommendedName>
        <fullName evidence="4">DRBM domain-containing protein</fullName>
    </recommendedName>
</protein>
<feature type="region of interest" description="Disordered" evidence="3">
    <location>
        <begin position="1"/>
        <end position="38"/>
    </location>
</feature>
<feature type="domain" description="DRBM" evidence="4">
    <location>
        <begin position="79"/>
        <end position="129"/>
    </location>
</feature>
<evidence type="ECO:0000313" key="5">
    <source>
        <dbReference type="Ensembl" id="ENSFTIP00000008138.1"/>
    </source>
</evidence>
<dbReference type="PANTHER" id="PTHR46205:SF1">
    <property type="entry name" value="RISC-LOADING COMPLEX SUBUNIT TARBP2"/>
    <property type="match status" value="1"/>
</dbReference>
<sequence length="204" mass="21016">MPRQSGDTQGLGSTPGSCPPPWLPAPSDTSLLPQCGGPGLAGLRAASRRAPLMLCLSAPRRGTPLEMKTPVSPPQSECNPVGALQELVVQKGWRLPEYTVTQESGPAHRKEFTMTCRVERFVEIGRGLGHPLGAWGDTTGCQAHRGVPCPLPAVPPALAPPCPGTPPAPCVPRLTLGGVVGGLGGLCGDGGLIPVCPPLPPQMR</sequence>
<dbReference type="InterPro" id="IPR051247">
    <property type="entry name" value="RLC_Component"/>
</dbReference>
<evidence type="ECO:0000259" key="4">
    <source>
        <dbReference type="PROSITE" id="PS50137"/>
    </source>
</evidence>
<dbReference type="GO" id="GO:0003725">
    <property type="term" value="F:double-stranded RNA binding"/>
    <property type="evidence" value="ECO:0007669"/>
    <property type="project" value="TreeGrafter"/>
</dbReference>
<dbReference type="PANTHER" id="PTHR46205">
    <property type="entry name" value="LOQUACIOUS, ISOFORM B"/>
    <property type="match status" value="1"/>
</dbReference>
<dbReference type="GO" id="GO:0070578">
    <property type="term" value="C:RISC-loading complex"/>
    <property type="evidence" value="ECO:0007669"/>
    <property type="project" value="TreeGrafter"/>
</dbReference>
<evidence type="ECO:0000313" key="6">
    <source>
        <dbReference type="Proteomes" id="UP000694562"/>
    </source>
</evidence>
<keyword evidence="6" id="KW-1185">Reference proteome</keyword>
<dbReference type="SUPFAM" id="SSF54768">
    <property type="entry name" value="dsRNA-binding domain-like"/>
    <property type="match status" value="1"/>
</dbReference>
<dbReference type="GO" id="GO:0035197">
    <property type="term" value="F:siRNA binding"/>
    <property type="evidence" value="ECO:0007669"/>
    <property type="project" value="TreeGrafter"/>
</dbReference>
<dbReference type="GO" id="GO:0030422">
    <property type="term" value="P:siRNA processing"/>
    <property type="evidence" value="ECO:0007669"/>
    <property type="project" value="TreeGrafter"/>
</dbReference>
<dbReference type="PROSITE" id="PS50137">
    <property type="entry name" value="DS_RBD"/>
    <property type="match status" value="1"/>
</dbReference>
<dbReference type="Proteomes" id="UP000694562">
    <property type="component" value="Unplaced"/>
</dbReference>
<evidence type="ECO:0000256" key="1">
    <source>
        <dbReference type="ARBA" id="ARBA00022884"/>
    </source>
</evidence>
<evidence type="ECO:0000256" key="2">
    <source>
        <dbReference type="PROSITE-ProRule" id="PRU00266"/>
    </source>
</evidence>
<dbReference type="GO" id="GO:0005737">
    <property type="term" value="C:cytoplasm"/>
    <property type="evidence" value="ECO:0007669"/>
    <property type="project" value="TreeGrafter"/>
</dbReference>
<dbReference type="GO" id="GO:0016442">
    <property type="term" value="C:RISC complex"/>
    <property type="evidence" value="ECO:0007669"/>
    <property type="project" value="TreeGrafter"/>
</dbReference>
<dbReference type="GO" id="GO:0005634">
    <property type="term" value="C:nucleus"/>
    <property type="evidence" value="ECO:0007669"/>
    <property type="project" value="TreeGrafter"/>
</dbReference>
<dbReference type="Ensembl" id="ENSFTIT00000008507.1">
    <property type="protein sequence ID" value="ENSFTIP00000008138.1"/>
    <property type="gene ID" value="ENSFTIG00000005519.1"/>
</dbReference>
<dbReference type="OrthoDB" id="10056847at2759"/>
<name>A0A8C4U9A3_FALTI</name>
<dbReference type="AlphaFoldDB" id="A0A8C4U9A3"/>
<reference evidence="5" key="2">
    <citation type="submission" date="2025-09" db="UniProtKB">
        <authorList>
            <consortium name="Ensembl"/>
        </authorList>
    </citation>
    <scope>IDENTIFICATION</scope>
</reference>
<dbReference type="Pfam" id="PF00035">
    <property type="entry name" value="dsrm"/>
    <property type="match status" value="1"/>
</dbReference>
<evidence type="ECO:0000256" key="3">
    <source>
        <dbReference type="SAM" id="MobiDB-lite"/>
    </source>
</evidence>
<feature type="compositionally biased region" description="Polar residues" evidence="3">
    <location>
        <begin position="1"/>
        <end position="16"/>
    </location>
</feature>
<dbReference type="Gene3D" id="3.30.160.20">
    <property type="match status" value="1"/>
</dbReference>
<keyword evidence="1 2" id="KW-0694">RNA-binding</keyword>
<accession>A0A8C4U9A3</accession>
<dbReference type="GO" id="GO:0070920">
    <property type="term" value="P:regulation of regulatory ncRNA processing"/>
    <property type="evidence" value="ECO:0007669"/>
    <property type="project" value="TreeGrafter"/>
</dbReference>
<reference evidence="5" key="1">
    <citation type="submission" date="2025-08" db="UniProtKB">
        <authorList>
            <consortium name="Ensembl"/>
        </authorList>
    </citation>
    <scope>IDENTIFICATION</scope>
</reference>
<organism evidence="5 6">
    <name type="scientific">Falco tinnunculus</name>
    <name type="common">Common kestrel</name>
    <dbReference type="NCBI Taxonomy" id="100819"/>
    <lineage>
        <taxon>Eukaryota</taxon>
        <taxon>Metazoa</taxon>
        <taxon>Chordata</taxon>
        <taxon>Craniata</taxon>
        <taxon>Vertebrata</taxon>
        <taxon>Euteleostomi</taxon>
        <taxon>Archelosauria</taxon>
        <taxon>Archosauria</taxon>
        <taxon>Dinosauria</taxon>
        <taxon>Saurischia</taxon>
        <taxon>Theropoda</taxon>
        <taxon>Coelurosauria</taxon>
        <taxon>Aves</taxon>
        <taxon>Neognathae</taxon>
        <taxon>Neoaves</taxon>
        <taxon>Telluraves</taxon>
        <taxon>Australaves</taxon>
        <taxon>Falconiformes</taxon>
        <taxon>Falconidae</taxon>
        <taxon>Falco</taxon>
    </lineage>
</organism>
<proteinExistence type="predicted"/>
<dbReference type="InterPro" id="IPR014720">
    <property type="entry name" value="dsRBD_dom"/>
</dbReference>